<dbReference type="Proteomes" id="UP000240357">
    <property type="component" value="Unassembled WGS sequence"/>
</dbReference>
<dbReference type="EMBL" id="PYFT01000001">
    <property type="protein sequence ID" value="PSR54170.1"/>
    <property type="molecule type" value="Genomic_DNA"/>
</dbReference>
<protein>
    <recommendedName>
        <fullName evidence="3">Phage portal protein</fullName>
    </recommendedName>
</protein>
<keyword evidence="2" id="KW-1185">Reference proteome</keyword>
<dbReference type="Pfam" id="PF05133">
    <property type="entry name" value="SPP1_portal"/>
    <property type="match status" value="1"/>
</dbReference>
<gene>
    <name evidence="1" type="ORF">AHMF7605_11875</name>
</gene>
<dbReference type="OrthoDB" id="1452435at2"/>
<sequence length="459" mass="51975">MTPEKFQELLEAKNIDSLRSGFVTREKVVEDSLKQYQIAEHQVMKRQDKIIKKADGATENVKQWKLPVPYQKKIVELAVAFLFGKPVQLVQQSEGTDEVFGYLTDLWKDMRQNARNRELARTLFSETEVARLFFPQTEDPLTDENKSKPGVVKVRSMLLAKSLGDTLYTLFDSYGALQAFGRGYLVMEGEKEVEHFDVYQAKNIIYCTKKDDGWEVETKANPIGKIPASYYKQAQTEWADVQPLIERYEYLGSRRADVNDYSADPILILKGIVQSLPGKDEVGRVVELDGPGADASYLTPQMAVEMVKQERENLKEDIQFFTDTPDISLEKMATIGTTSGKAMELLFFQALLKAMRKHELFEEMIDREINIIKAFITTFVDTNPTIAQQAKNLKVGIEFGNPLPDSFEDVLNMLNLATGGKAIMSQKTAVSQNPLVKDADTEYSQLQGEETEDKVTLTI</sequence>
<comment type="caution">
    <text evidence="1">The sequence shown here is derived from an EMBL/GenBank/DDBJ whole genome shotgun (WGS) entry which is preliminary data.</text>
</comment>
<evidence type="ECO:0000313" key="2">
    <source>
        <dbReference type="Proteomes" id="UP000240357"/>
    </source>
</evidence>
<accession>A0A2T2YF82</accession>
<dbReference type="InterPro" id="IPR021145">
    <property type="entry name" value="Portal_protein_SPP1_Gp6-like"/>
</dbReference>
<reference evidence="1 2" key="1">
    <citation type="submission" date="2018-03" db="EMBL/GenBank/DDBJ databases">
        <title>Adhaeribacter sp. HMF7605 Genome sequencing and assembly.</title>
        <authorList>
            <person name="Kang H."/>
            <person name="Kang J."/>
            <person name="Cha I."/>
            <person name="Kim H."/>
            <person name="Joh K."/>
        </authorList>
    </citation>
    <scope>NUCLEOTIDE SEQUENCE [LARGE SCALE GENOMIC DNA]</scope>
    <source>
        <strain evidence="1 2">HMF7605</strain>
    </source>
</reference>
<organism evidence="1 2">
    <name type="scientific">Adhaeribacter arboris</name>
    <dbReference type="NCBI Taxonomy" id="2072846"/>
    <lineage>
        <taxon>Bacteria</taxon>
        <taxon>Pseudomonadati</taxon>
        <taxon>Bacteroidota</taxon>
        <taxon>Cytophagia</taxon>
        <taxon>Cytophagales</taxon>
        <taxon>Hymenobacteraceae</taxon>
        <taxon>Adhaeribacter</taxon>
    </lineage>
</organism>
<dbReference type="RefSeq" id="WP_106929580.1">
    <property type="nucleotide sequence ID" value="NZ_PYFT01000001.1"/>
</dbReference>
<evidence type="ECO:0008006" key="3">
    <source>
        <dbReference type="Google" id="ProtNLM"/>
    </source>
</evidence>
<proteinExistence type="predicted"/>
<dbReference type="AlphaFoldDB" id="A0A2T2YF82"/>
<evidence type="ECO:0000313" key="1">
    <source>
        <dbReference type="EMBL" id="PSR54170.1"/>
    </source>
</evidence>
<name>A0A2T2YF82_9BACT</name>